<evidence type="ECO:0000256" key="2">
    <source>
        <dbReference type="ARBA" id="ARBA00023125"/>
    </source>
</evidence>
<proteinExistence type="predicted"/>
<evidence type="ECO:0000256" key="3">
    <source>
        <dbReference type="ARBA" id="ARBA00023163"/>
    </source>
</evidence>
<comment type="caution">
    <text evidence="5">The sequence shown here is derived from an EMBL/GenBank/DDBJ whole genome shotgun (WGS) entry which is preliminary data.</text>
</comment>
<keyword evidence="2" id="KW-0238">DNA-binding</keyword>
<dbReference type="InterPro" id="IPR036388">
    <property type="entry name" value="WH-like_DNA-bd_sf"/>
</dbReference>
<keyword evidence="1" id="KW-0805">Transcription regulation</keyword>
<dbReference type="CDD" id="cd06170">
    <property type="entry name" value="LuxR_C_like"/>
    <property type="match status" value="1"/>
</dbReference>
<dbReference type="PANTHER" id="PTHR44688:SF16">
    <property type="entry name" value="DNA-BINDING TRANSCRIPTIONAL ACTIVATOR DEVR_DOSR"/>
    <property type="match status" value="1"/>
</dbReference>
<evidence type="ECO:0000256" key="1">
    <source>
        <dbReference type="ARBA" id="ARBA00023015"/>
    </source>
</evidence>
<dbReference type="PROSITE" id="PS50043">
    <property type="entry name" value="HTH_LUXR_2"/>
    <property type="match status" value="1"/>
</dbReference>
<dbReference type="Pfam" id="PF00196">
    <property type="entry name" value="GerE"/>
    <property type="match status" value="1"/>
</dbReference>
<evidence type="ECO:0000313" key="5">
    <source>
        <dbReference type="EMBL" id="MBD8060727.1"/>
    </source>
</evidence>
<organism evidence="5 6">
    <name type="scientific">Oceanitalea stevensii</name>
    <dbReference type="NCBI Taxonomy" id="2763072"/>
    <lineage>
        <taxon>Bacteria</taxon>
        <taxon>Bacillati</taxon>
        <taxon>Actinomycetota</taxon>
        <taxon>Actinomycetes</taxon>
        <taxon>Micrococcales</taxon>
        <taxon>Bogoriellaceae</taxon>
        <taxon>Georgenia</taxon>
    </lineage>
</organism>
<name>A0ABR8YXD1_9MICO</name>
<dbReference type="PANTHER" id="PTHR44688">
    <property type="entry name" value="DNA-BINDING TRANSCRIPTIONAL ACTIVATOR DEVR_DOSR"/>
    <property type="match status" value="1"/>
</dbReference>
<evidence type="ECO:0000259" key="4">
    <source>
        <dbReference type="PROSITE" id="PS50043"/>
    </source>
</evidence>
<dbReference type="Proteomes" id="UP000661894">
    <property type="component" value="Unassembled WGS sequence"/>
</dbReference>
<dbReference type="PROSITE" id="PS00622">
    <property type="entry name" value="HTH_LUXR_1"/>
    <property type="match status" value="1"/>
</dbReference>
<evidence type="ECO:0000313" key="6">
    <source>
        <dbReference type="Proteomes" id="UP000661894"/>
    </source>
</evidence>
<keyword evidence="3" id="KW-0804">Transcription</keyword>
<dbReference type="Gene3D" id="1.10.10.10">
    <property type="entry name" value="Winged helix-like DNA-binding domain superfamily/Winged helix DNA-binding domain"/>
    <property type="match status" value="1"/>
</dbReference>
<dbReference type="EMBL" id="JACSPO010000001">
    <property type="protein sequence ID" value="MBD8060727.1"/>
    <property type="molecule type" value="Genomic_DNA"/>
</dbReference>
<reference evidence="5 6" key="1">
    <citation type="submission" date="2020-08" db="EMBL/GenBank/DDBJ databases">
        <title>A Genomic Blueprint of the Chicken Gut Microbiome.</title>
        <authorList>
            <person name="Gilroy R."/>
            <person name="Ravi A."/>
            <person name="Getino M."/>
            <person name="Pursley I."/>
            <person name="Horton D.L."/>
            <person name="Alikhan N.-F."/>
            <person name="Baker D."/>
            <person name="Gharbi K."/>
            <person name="Hall N."/>
            <person name="Watson M."/>
            <person name="Adriaenssens E.M."/>
            <person name="Foster-Nyarko E."/>
            <person name="Jarju S."/>
            <person name="Secka A."/>
            <person name="Antonio M."/>
            <person name="Oren A."/>
            <person name="Chaudhuri R."/>
            <person name="La Ragione R.M."/>
            <person name="Hildebrand F."/>
            <person name="Pallen M.J."/>
        </authorList>
    </citation>
    <scope>NUCLEOTIDE SEQUENCE [LARGE SCALE GENOMIC DNA]</scope>
    <source>
        <strain evidence="5 6">Sa1BUA1</strain>
    </source>
</reference>
<feature type="domain" description="HTH luxR-type" evidence="4">
    <location>
        <begin position="137"/>
        <end position="202"/>
    </location>
</feature>
<dbReference type="InterPro" id="IPR016032">
    <property type="entry name" value="Sig_transdc_resp-reg_C-effctor"/>
</dbReference>
<gene>
    <name evidence="5" type="ORF">H9624_00135</name>
</gene>
<keyword evidence="6" id="KW-1185">Reference proteome</keyword>
<protein>
    <submittedName>
        <fullName evidence="5">Helix-turn-helix transcriptional regulator</fullName>
    </submittedName>
</protein>
<dbReference type="SUPFAM" id="SSF46894">
    <property type="entry name" value="C-terminal effector domain of the bipartite response regulators"/>
    <property type="match status" value="1"/>
</dbReference>
<accession>A0ABR8YXD1</accession>
<sequence>MDSLTLALWHQQDVVDGEGAQYGPEEIEASEDDPTAELWERSWWSGTCSLIERTGAAVVTSDRSWYTERELAEDPLNRELLHLVDELIVGHPVGPFRSLRIIAPRTSGRPFAERELVLMRLLHPHLQPLLVAAASERAVAAPVLTPRQLEILRLVRFGMPNRLVARALGISEGTVRKHLENAYERLGVHNRAEAVAIALDQDDVIARNVGLATT</sequence>
<dbReference type="InterPro" id="IPR000792">
    <property type="entry name" value="Tscrpt_reg_LuxR_C"/>
</dbReference>
<dbReference type="SMART" id="SM00421">
    <property type="entry name" value="HTH_LUXR"/>
    <property type="match status" value="1"/>
</dbReference>
<dbReference type="PRINTS" id="PR00038">
    <property type="entry name" value="HTHLUXR"/>
</dbReference>